<dbReference type="Proteomes" id="UP001501920">
    <property type="component" value="Chromosome 30"/>
</dbReference>
<dbReference type="InterPro" id="IPR013783">
    <property type="entry name" value="Ig-like_fold"/>
</dbReference>
<reference evidence="4" key="2">
    <citation type="submission" date="2025-08" db="UniProtKB">
        <authorList>
            <consortium name="Ensembl"/>
        </authorList>
    </citation>
    <scope>IDENTIFICATION</scope>
</reference>
<dbReference type="PANTHER" id="PTHR15343">
    <property type="entry name" value="CD7"/>
    <property type="match status" value="1"/>
</dbReference>
<evidence type="ECO:0000256" key="2">
    <source>
        <dbReference type="SAM" id="Phobius"/>
    </source>
</evidence>
<dbReference type="GO" id="GO:0016020">
    <property type="term" value="C:membrane"/>
    <property type="evidence" value="ECO:0007669"/>
    <property type="project" value="InterPro"/>
</dbReference>
<keyword evidence="2" id="KW-0812">Transmembrane</keyword>
<organism evidence="4 5">
    <name type="scientific">Pygocentrus nattereri</name>
    <name type="common">Red-bellied piranha</name>
    <dbReference type="NCBI Taxonomy" id="42514"/>
    <lineage>
        <taxon>Eukaryota</taxon>
        <taxon>Metazoa</taxon>
        <taxon>Chordata</taxon>
        <taxon>Craniata</taxon>
        <taxon>Vertebrata</taxon>
        <taxon>Euteleostomi</taxon>
        <taxon>Actinopterygii</taxon>
        <taxon>Neopterygii</taxon>
        <taxon>Teleostei</taxon>
        <taxon>Ostariophysi</taxon>
        <taxon>Characiformes</taxon>
        <taxon>Characoidei</taxon>
        <taxon>Pygocentrus</taxon>
    </lineage>
</organism>
<proteinExistence type="predicted"/>
<reference evidence="4" key="3">
    <citation type="submission" date="2025-09" db="UniProtKB">
        <authorList>
            <consortium name="Ensembl"/>
        </authorList>
    </citation>
    <scope>IDENTIFICATION</scope>
</reference>
<protein>
    <recommendedName>
        <fullName evidence="6">Immunoglobulin V-set domain-containing protein</fullName>
    </recommendedName>
</protein>
<keyword evidence="3" id="KW-0732">Signal</keyword>
<feature type="compositionally biased region" description="Basic and acidic residues" evidence="1">
    <location>
        <begin position="217"/>
        <end position="226"/>
    </location>
</feature>
<dbReference type="GeneTree" id="ENSGT01030000235061"/>
<evidence type="ECO:0008006" key="6">
    <source>
        <dbReference type="Google" id="ProtNLM"/>
    </source>
</evidence>
<sequence>MRNLLLIVWLVMFSAAGFGDIVYLSRQRNSSVEFSCMSTNVSAKPFAFSLMRDLVKPEKVLYEYFGKSPSIFNEKDKNEFVVRFVDSSHHQVTVNISHLLGRHTDLYHCVFHYDFQKFEDYPGKPKFFLYVEDSIPEECTCYSYEPLLYALSAAAVLLFLCVLILAGAYCKRPPSQPKPQTVPIYEEMNGVRTVNGKAGSCHFSTYLNEQEETETSEYIRPRRENPYDPLPGSDPYSL</sequence>
<evidence type="ECO:0000313" key="4">
    <source>
        <dbReference type="Ensembl" id="ENSPNAP00000041511.1"/>
    </source>
</evidence>
<feature type="signal peptide" evidence="3">
    <location>
        <begin position="1"/>
        <end position="19"/>
    </location>
</feature>
<keyword evidence="5" id="KW-1185">Reference proteome</keyword>
<evidence type="ECO:0000313" key="5">
    <source>
        <dbReference type="Proteomes" id="UP001501920"/>
    </source>
</evidence>
<keyword evidence="2" id="KW-1133">Transmembrane helix</keyword>
<dbReference type="GO" id="GO:0002250">
    <property type="term" value="P:adaptive immune response"/>
    <property type="evidence" value="ECO:0007669"/>
    <property type="project" value="InterPro"/>
</dbReference>
<evidence type="ECO:0000256" key="1">
    <source>
        <dbReference type="SAM" id="MobiDB-lite"/>
    </source>
</evidence>
<dbReference type="Ensembl" id="ENSPNAT00000071376.1">
    <property type="protein sequence ID" value="ENSPNAP00000041511.1"/>
    <property type="gene ID" value="ENSPNAG00000006147.2"/>
</dbReference>
<dbReference type="PANTHER" id="PTHR15343:SF1">
    <property type="entry name" value="CD7 ANTIGEN-LIKE"/>
    <property type="match status" value="1"/>
</dbReference>
<feature type="transmembrane region" description="Helical" evidence="2">
    <location>
        <begin position="147"/>
        <end position="170"/>
    </location>
</feature>
<feature type="chain" id="PRO_5043512755" description="Immunoglobulin V-set domain-containing protein" evidence="3">
    <location>
        <begin position="20"/>
        <end position="238"/>
    </location>
</feature>
<dbReference type="GO" id="GO:0038023">
    <property type="term" value="F:signaling receptor activity"/>
    <property type="evidence" value="ECO:0007669"/>
    <property type="project" value="InterPro"/>
</dbReference>
<accession>A0AAR2IV90</accession>
<reference evidence="4 5" key="1">
    <citation type="submission" date="2020-10" db="EMBL/GenBank/DDBJ databases">
        <title>Pygocentrus nattereri (red-bellied piranha) genome, fPygNat1, primary haplotype.</title>
        <authorList>
            <person name="Myers G."/>
            <person name="Meyer A."/>
            <person name="Karagic N."/>
            <person name="Pippel M."/>
            <person name="Winkler S."/>
            <person name="Tracey A."/>
            <person name="Wood J."/>
            <person name="Formenti G."/>
            <person name="Howe K."/>
            <person name="Fedrigo O."/>
            <person name="Jarvis E.D."/>
        </authorList>
    </citation>
    <scope>NUCLEOTIDE SEQUENCE [LARGE SCALE GENOMIC DNA]</scope>
</reference>
<dbReference type="Gene3D" id="2.60.40.10">
    <property type="entry name" value="Immunoglobulins"/>
    <property type="match status" value="1"/>
</dbReference>
<dbReference type="AlphaFoldDB" id="A0AAR2IV90"/>
<feature type="region of interest" description="Disordered" evidence="1">
    <location>
        <begin position="208"/>
        <end position="238"/>
    </location>
</feature>
<keyword evidence="2" id="KW-0472">Membrane</keyword>
<dbReference type="InterPro" id="IPR039090">
    <property type="entry name" value="CD7"/>
</dbReference>
<evidence type="ECO:0000256" key="3">
    <source>
        <dbReference type="SAM" id="SignalP"/>
    </source>
</evidence>
<name>A0AAR2IV90_PYGNA</name>